<evidence type="ECO:0000259" key="9">
    <source>
        <dbReference type="Pfam" id="PF00703"/>
    </source>
</evidence>
<dbReference type="SUPFAM" id="SSF49303">
    <property type="entry name" value="beta-Galactosidase/glucuronidase domain"/>
    <property type="match status" value="1"/>
</dbReference>
<keyword evidence="6 12" id="KW-0378">Hydrolase</keyword>
<dbReference type="PANTHER" id="PTHR46323">
    <property type="entry name" value="BETA-GALACTOSIDASE"/>
    <property type="match status" value="1"/>
</dbReference>
<dbReference type="InterPro" id="IPR006104">
    <property type="entry name" value="Glyco_hydro_2_N"/>
</dbReference>
<feature type="domain" description="Glycosyl hydrolases family 2 sugar binding" evidence="11">
    <location>
        <begin position="83"/>
        <end position="183"/>
    </location>
</feature>
<dbReference type="GO" id="GO:0016787">
    <property type="term" value="F:hydrolase activity"/>
    <property type="evidence" value="ECO:0007669"/>
    <property type="project" value="UniProtKB-KW"/>
</dbReference>
<dbReference type="InterPro" id="IPR006101">
    <property type="entry name" value="Glyco_hydro_2"/>
</dbReference>
<evidence type="ECO:0000256" key="3">
    <source>
        <dbReference type="ARBA" id="ARBA00007401"/>
    </source>
</evidence>
<evidence type="ECO:0000259" key="11">
    <source>
        <dbReference type="Pfam" id="PF02837"/>
    </source>
</evidence>
<dbReference type="InterPro" id="IPR008979">
    <property type="entry name" value="Galactose-bd-like_sf"/>
</dbReference>
<evidence type="ECO:0000256" key="6">
    <source>
        <dbReference type="ARBA" id="ARBA00022801"/>
    </source>
</evidence>
<keyword evidence="8" id="KW-0326">Glycosidase</keyword>
<dbReference type="EMBL" id="JBHUPE010000005">
    <property type="protein sequence ID" value="MFD2905063.1"/>
    <property type="molecule type" value="Genomic_DNA"/>
</dbReference>
<evidence type="ECO:0000256" key="1">
    <source>
        <dbReference type="ARBA" id="ARBA00001412"/>
    </source>
</evidence>
<proteinExistence type="inferred from homology"/>
<name>A0ABW5YXJ7_9SPHI</name>
<organism evidence="12 13">
    <name type="scientific">Sphingobacterium anhuiense</name>
    <dbReference type="NCBI Taxonomy" id="493780"/>
    <lineage>
        <taxon>Bacteria</taxon>
        <taxon>Pseudomonadati</taxon>
        <taxon>Bacteroidota</taxon>
        <taxon>Sphingobacteriia</taxon>
        <taxon>Sphingobacteriales</taxon>
        <taxon>Sphingobacteriaceae</taxon>
        <taxon>Sphingobacterium</taxon>
    </lineage>
</organism>
<comment type="catalytic activity">
    <reaction evidence="1">
        <text>Hydrolysis of terminal non-reducing beta-D-galactose residues in beta-D-galactosides.</text>
        <dbReference type="EC" id="3.2.1.23"/>
    </reaction>
</comment>
<evidence type="ECO:0000256" key="2">
    <source>
        <dbReference type="ARBA" id="ARBA00001913"/>
    </source>
</evidence>
<comment type="subunit">
    <text evidence="4">Monomer.</text>
</comment>
<gene>
    <name evidence="12" type="ORF">ACFS6I_14065</name>
</gene>
<dbReference type="SUPFAM" id="SSF74650">
    <property type="entry name" value="Galactose mutarotase-like"/>
    <property type="match status" value="1"/>
</dbReference>
<dbReference type="EC" id="3.2.1.23" evidence="5"/>
<accession>A0ABW5YXJ7</accession>
<evidence type="ECO:0000313" key="13">
    <source>
        <dbReference type="Proteomes" id="UP001597509"/>
    </source>
</evidence>
<dbReference type="Pfam" id="PF00703">
    <property type="entry name" value="Glyco_hydro_2"/>
    <property type="match status" value="1"/>
</dbReference>
<dbReference type="PRINTS" id="PR00132">
    <property type="entry name" value="GLHYDRLASE2"/>
</dbReference>
<evidence type="ECO:0000256" key="7">
    <source>
        <dbReference type="ARBA" id="ARBA00022837"/>
    </source>
</evidence>
<dbReference type="RefSeq" id="WP_380921537.1">
    <property type="nucleotide sequence ID" value="NZ_JBHUPE010000005.1"/>
</dbReference>
<feature type="domain" description="Glycoside hydrolase family 2 immunoglobulin-like beta-sandwich" evidence="9">
    <location>
        <begin position="185"/>
        <end position="296"/>
    </location>
</feature>
<dbReference type="InterPro" id="IPR006103">
    <property type="entry name" value="Glyco_hydro_2_cat"/>
</dbReference>
<dbReference type="Gene3D" id="3.20.20.80">
    <property type="entry name" value="Glycosidases"/>
    <property type="match status" value="1"/>
</dbReference>
<dbReference type="InterPro" id="IPR011013">
    <property type="entry name" value="Gal_mutarotase_sf_dom"/>
</dbReference>
<evidence type="ECO:0000259" key="10">
    <source>
        <dbReference type="Pfam" id="PF02836"/>
    </source>
</evidence>
<comment type="similarity">
    <text evidence="3">Belongs to the glycosyl hydrolase 2 family.</text>
</comment>
<evidence type="ECO:0000256" key="8">
    <source>
        <dbReference type="ARBA" id="ARBA00023295"/>
    </source>
</evidence>
<dbReference type="PANTHER" id="PTHR46323:SF2">
    <property type="entry name" value="BETA-GALACTOSIDASE"/>
    <property type="match status" value="1"/>
</dbReference>
<protein>
    <recommendedName>
        <fullName evidence="5">beta-galactosidase</fullName>
        <ecNumber evidence="5">3.2.1.23</ecNumber>
    </recommendedName>
</protein>
<dbReference type="Pfam" id="PF02836">
    <property type="entry name" value="Glyco_hydro_2_C"/>
    <property type="match status" value="1"/>
</dbReference>
<dbReference type="SUPFAM" id="SSF49785">
    <property type="entry name" value="Galactose-binding domain-like"/>
    <property type="match status" value="1"/>
</dbReference>
<keyword evidence="13" id="KW-1185">Reference proteome</keyword>
<keyword evidence="7" id="KW-0106">Calcium</keyword>
<dbReference type="InterPro" id="IPR017853">
    <property type="entry name" value="GH"/>
</dbReference>
<dbReference type="InterPro" id="IPR050347">
    <property type="entry name" value="Bact_Beta-galactosidase"/>
</dbReference>
<dbReference type="Proteomes" id="UP001597509">
    <property type="component" value="Unassembled WGS sequence"/>
</dbReference>
<evidence type="ECO:0000313" key="12">
    <source>
        <dbReference type="EMBL" id="MFD2905063.1"/>
    </source>
</evidence>
<dbReference type="Gene3D" id="2.60.40.10">
    <property type="entry name" value="Immunoglobulins"/>
    <property type="match status" value="1"/>
</dbReference>
<evidence type="ECO:0000256" key="5">
    <source>
        <dbReference type="ARBA" id="ARBA00012756"/>
    </source>
</evidence>
<dbReference type="SUPFAM" id="SSF51445">
    <property type="entry name" value="(Trans)glycosidases"/>
    <property type="match status" value="1"/>
</dbReference>
<dbReference type="InterPro" id="IPR036156">
    <property type="entry name" value="Beta-gal/glucu_dom_sf"/>
</dbReference>
<dbReference type="Gene3D" id="2.70.98.10">
    <property type="match status" value="1"/>
</dbReference>
<reference evidence="13" key="1">
    <citation type="journal article" date="2019" name="Int. J. Syst. Evol. Microbiol.">
        <title>The Global Catalogue of Microorganisms (GCM) 10K type strain sequencing project: providing services to taxonomists for standard genome sequencing and annotation.</title>
        <authorList>
            <consortium name="The Broad Institute Genomics Platform"/>
            <consortium name="The Broad Institute Genome Sequencing Center for Infectious Disease"/>
            <person name="Wu L."/>
            <person name="Ma J."/>
        </authorList>
    </citation>
    <scope>NUCLEOTIDE SEQUENCE [LARGE SCALE GENOMIC DNA]</scope>
    <source>
        <strain evidence="13">KCTC 22209</strain>
    </source>
</reference>
<dbReference type="Gene3D" id="2.60.120.260">
    <property type="entry name" value="Galactose-binding domain-like"/>
    <property type="match status" value="1"/>
</dbReference>
<comment type="caution">
    <text evidence="12">The sequence shown here is derived from an EMBL/GenBank/DDBJ whole genome shotgun (WGS) entry which is preliminary data.</text>
</comment>
<sequence>MNIKKINAVMVVLLLGFGHLGLAQQSANIKILSPLPAKVEGIDQPQISLNGLWSFRVENGKPATIKVPGEWEMQGYEVKAGEKAVYEKQISIPESWKGKRIAIKFDAVSSNAVVKMNGQYIGEHEGGFVAFEMDVTKAVKSGANVLTVEVRANTISDILSCVSQYAAHTVGGILRKVTLFALPETHVADLDVEVKFDPKYQDAKLHLQALVANHKSGNQDLAIQYTLKDKSGKTVFEKKTAKKSAIGNQTIPFDLDIRVSKPKHWTAESPYLYELTTSLLNGTQVVQSNVQKVGFREIKIRGNELLVNGRPVKLKGVNRHAVHPLMGRASDPILDRKDVEVFLAGNLNYIRTSHYPPSEEFLNAADELGLYVESESALNWIQHHASPIWRHWNYQDPKFLPTMLRANMDNVVSNRKHPSIIFWSLGNESRWSDLWAEVNKTVKALDKTRPTVFHDQTWGSFNNAGSKADIANYHYPGINGPKATDTMSRPTLFGEYAHLSDYNRRELLTDPGVRDAFNAPMVTYFDSMYVHKGNLGGAIWSGIDDTFHMPDGRIVGYGPWGPIDGWRREKPEYFGMKKAYSPVRISNLKSNSNNITFDVENRYDFRSLKDVEIKVMVDGKLIPVTSNLQARSAGKLVVPNASGVFNKVEIIVNDARGFEVEHEIFEMPKAVTVNGTPKALALKQDSAFVYINQGDVVYTISKTYGLMTAARTSGEQVLSKGPSVAIIAANAEDGGKPNVAGETYQNNIYPIKHYEQYTLFATQVKARDDKDSIVVDLNLTYQQGTGKQQFIFTKEGLFKTNYEMNYQAAEVSVYQYGLMLELPLHYDELKWSRKGDFSYYPETHIGRNHGVAKLNANNVYEVEAHGEPVAKAWKDDANTMGSNDFRSTKARVVTASLKTADRKQVNLLATGKQASRTWKQDEHIQWLVADYTNSGSEPFYGSPFTDGRITLKKGDVIKGSMILQID</sequence>
<dbReference type="InterPro" id="IPR013783">
    <property type="entry name" value="Ig-like_fold"/>
</dbReference>
<feature type="domain" description="Glycoside hydrolase family 2 catalytic" evidence="10">
    <location>
        <begin position="298"/>
        <end position="498"/>
    </location>
</feature>
<dbReference type="InterPro" id="IPR006102">
    <property type="entry name" value="Ig-like_GH2"/>
</dbReference>
<dbReference type="InterPro" id="IPR014718">
    <property type="entry name" value="GH-type_carb-bd"/>
</dbReference>
<evidence type="ECO:0000256" key="4">
    <source>
        <dbReference type="ARBA" id="ARBA00011245"/>
    </source>
</evidence>
<comment type="cofactor">
    <cofactor evidence="2">
        <name>Ca(2+)</name>
        <dbReference type="ChEBI" id="CHEBI:29108"/>
    </cofactor>
</comment>
<dbReference type="Pfam" id="PF02837">
    <property type="entry name" value="Glyco_hydro_2_N"/>
    <property type="match status" value="1"/>
</dbReference>